<sequence length="249" mass="27638">MNSHEKMLGILDLFDSGEDAVAVTFDEMHERLGYTRSTLYRYLKTLTDAGLLTSLPSVGYMLGPRIVELDYKIRTGDVLIRAARPVMEELASQFRGIALLCRRYRFDVLCVHQESGTDTIHSNYERGRRRSLLHGAASLGILAYLPDHQLRKFYGLVPEQFGTAGLGATLKEVKATLREHRQRGWVSTTGDVTPGVTGVAAPVFDSRSEILGSLSLTLRDSRTNSKMIEDVAERVVFCAGIISKTVARS</sequence>
<reference evidence="4 5" key="1">
    <citation type="submission" date="2019-06" db="EMBL/GenBank/DDBJ databases">
        <title>Complete genome sequence of Ensifer mexicanus ITTG R7 isolated from nodules of Acacia angustissima (Mill.) Kuntze.</title>
        <authorList>
            <person name="Rincon-Rosales R."/>
            <person name="Rogel M.A."/>
            <person name="Guerrero G."/>
            <person name="Rincon-Molina C.I."/>
            <person name="Lopez-Lopez A."/>
            <person name="Martinez-Romero E."/>
        </authorList>
    </citation>
    <scope>NUCLEOTIDE SEQUENCE [LARGE SCALE GENOMIC DNA]</scope>
    <source>
        <strain evidence="4 5">ITTG R7</strain>
        <plasmid evidence="5">pemeittgr7c</plasmid>
    </source>
</reference>
<dbReference type="SUPFAM" id="SSF55781">
    <property type="entry name" value="GAF domain-like"/>
    <property type="match status" value="1"/>
</dbReference>
<dbReference type="InterPro" id="IPR036390">
    <property type="entry name" value="WH_DNA-bd_sf"/>
</dbReference>
<dbReference type="PANTHER" id="PTHR30136:SF24">
    <property type="entry name" value="HTH-TYPE TRANSCRIPTIONAL REPRESSOR ALLR"/>
    <property type="match status" value="1"/>
</dbReference>
<evidence type="ECO:0000256" key="3">
    <source>
        <dbReference type="ARBA" id="ARBA00023163"/>
    </source>
</evidence>
<dbReference type="InterPro" id="IPR014757">
    <property type="entry name" value="Tscrpt_reg_IclR_C"/>
</dbReference>
<dbReference type="EMBL" id="CP041241">
    <property type="protein sequence ID" value="QLL65577.1"/>
    <property type="molecule type" value="Genomic_DNA"/>
</dbReference>
<protein>
    <submittedName>
        <fullName evidence="4">IclR family transcriptional regulator</fullName>
    </submittedName>
</protein>
<dbReference type="GO" id="GO:0003700">
    <property type="term" value="F:DNA-binding transcription factor activity"/>
    <property type="evidence" value="ECO:0007669"/>
    <property type="project" value="TreeGrafter"/>
</dbReference>
<dbReference type="RefSeq" id="WP_180942479.1">
    <property type="nucleotide sequence ID" value="NZ_CP041241.1"/>
</dbReference>
<dbReference type="PROSITE" id="PS51078">
    <property type="entry name" value="ICLR_ED"/>
    <property type="match status" value="1"/>
</dbReference>
<dbReference type="KEGG" id="emx:FKV68_30135"/>
<dbReference type="InterPro" id="IPR005471">
    <property type="entry name" value="Tscrpt_reg_IclR_N"/>
</dbReference>
<evidence type="ECO:0000313" key="4">
    <source>
        <dbReference type="EMBL" id="QLL65577.1"/>
    </source>
</evidence>
<dbReference type="GO" id="GO:0045892">
    <property type="term" value="P:negative regulation of DNA-templated transcription"/>
    <property type="evidence" value="ECO:0007669"/>
    <property type="project" value="TreeGrafter"/>
</dbReference>
<dbReference type="Pfam" id="PF09339">
    <property type="entry name" value="HTH_IclR"/>
    <property type="match status" value="1"/>
</dbReference>
<dbReference type="Proteomes" id="UP000510721">
    <property type="component" value="Plasmid pEmeITTGR7c"/>
</dbReference>
<dbReference type="PROSITE" id="PS51077">
    <property type="entry name" value="HTH_ICLR"/>
    <property type="match status" value="1"/>
</dbReference>
<dbReference type="InterPro" id="IPR029016">
    <property type="entry name" value="GAF-like_dom_sf"/>
</dbReference>
<dbReference type="PANTHER" id="PTHR30136">
    <property type="entry name" value="HELIX-TURN-HELIX TRANSCRIPTIONAL REGULATOR, ICLR FAMILY"/>
    <property type="match status" value="1"/>
</dbReference>
<dbReference type="AlphaFoldDB" id="A0A859QTW4"/>
<dbReference type="InterPro" id="IPR036388">
    <property type="entry name" value="WH-like_DNA-bd_sf"/>
</dbReference>
<name>A0A859QTW4_9HYPH</name>
<keyword evidence="3" id="KW-0804">Transcription</keyword>
<dbReference type="Gene3D" id="1.10.10.10">
    <property type="entry name" value="Winged helix-like DNA-binding domain superfamily/Winged helix DNA-binding domain"/>
    <property type="match status" value="1"/>
</dbReference>
<keyword evidence="5" id="KW-1185">Reference proteome</keyword>
<geneLocation type="plasmid" evidence="5">
    <name>pemeittgr7c</name>
</geneLocation>
<dbReference type="Gene3D" id="3.30.450.40">
    <property type="match status" value="1"/>
</dbReference>
<dbReference type="Pfam" id="PF01614">
    <property type="entry name" value="IclR_C"/>
    <property type="match status" value="1"/>
</dbReference>
<keyword evidence="2" id="KW-0238">DNA-binding</keyword>
<accession>A0A859QTW4</accession>
<keyword evidence="4" id="KW-0614">Plasmid</keyword>
<dbReference type="SUPFAM" id="SSF46785">
    <property type="entry name" value="Winged helix' DNA-binding domain"/>
    <property type="match status" value="1"/>
</dbReference>
<keyword evidence="1" id="KW-0805">Transcription regulation</keyword>
<organism evidence="4 5">
    <name type="scientific">Sinorhizobium mexicanum</name>
    <dbReference type="NCBI Taxonomy" id="375549"/>
    <lineage>
        <taxon>Bacteria</taxon>
        <taxon>Pseudomonadati</taxon>
        <taxon>Pseudomonadota</taxon>
        <taxon>Alphaproteobacteria</taxon>
        <taxon>Hyphomicrobiales</taxon>
        <taxon>Rhizobiaceae</taxon>
        <taxon>Sinorhizobium/Ensifer group</taxon>
        <taxon>Sinorhizobium</taxon>
    </lineage>
</organism>
<evidence type="ECO:0000256" key="2">
    <source>
        <dbReference type="ARBA" id="ARBA00023125"/>
    </source>
</evidence>
<dbReference type="SMART" id="SM00346">
    <property type="entry name" value="HTH_ICLR"/>
    <property type="match status" value="1"/>
</dbReference>
<evidence type="ECO:0000313" key="5">
    <source>
        <dbReference type="Proteomes" id="UP000510721"/>
    </source>
</evidence>
<gene>
    <name evidence="4" type="ORF">FKV68_30135</name>
</gene>
<dbReference type="InterPro" id="IPR050707">
    <property type="entry name" value="HTH_MetabolicPath_Reg"/>
</dbReference>
<proteinExistence type="predicted"/>
<evidence type="ECO:0000256" key="1">
    <source>
        <dbReference type="ARBA" id="ARBA00023015"/>
    </source>
</evidence>
<dbReference type="GO" id="GO:0003677">
    <property type="term" value="F:DNA binding"/>
    <property type="evidence" value="ECO:0007669"/>
    <property type="project" value="UniProtKB-KW"/>
</dbReference>